<dbReference type="Gene3D" id="3.20.20.70">
    <property type="entry name" value="Aldolase class I"/>
    <property type="match status" value="1"/>
</dbReference>
<evidence type="ECO:0000313" key="1">
    <source>
        <dbReference type="EMBL" id="QPL12218.1"/>
    </source>
</evidence>
<accession>A0A7T0LYB0</accession>
<organism evidence="1">
    <name type="scientific">Halisarca dujardinii</name>
    <name type="common">Dujardin's slime sponge</name>
    <dbReference type="NCBI Taxonomy" id="2583056"/>
    <lineage>
        <taxon>Eukaryota</taxon>
        <taxon>Metazoa</taxon>
        <taxon>Porifera</taxon>
        <taxon>Demospongiae</taxon>
        <taxon>Verongimorpha</taxon>
        <taxon>Chondrillida</taxon>
        <taxon>Halisarcidae</taxon>
        <taxon>Halisarca</taxon>
    </lineage>
</organism>
<dbReference type="InterPro" id="IPR013785">
    <property type="entry name" value="Aldolase_TIM"/>
</dbReference>
<reference evidence="1" key="1">
    <citation type="submission" date="2020-06" db="EMBL/GenBank/DDBJ databases">
        <title>Novel EF-hand protein from larval sponge cells is related to energy turnover enzyme conserved among invertebrates.</title>
        <authorList>
            <person name="Borisenko I."/>
        </authorList>
    </citation>
    <scope>NUCLEOTIDE SEQUENCE</scope>
</reference>
<proteinExistence type="evidence at transcript level"/>
<sequence length="456" mass="51752">MASSIAEELAIAKAEIEKVRIEKRERLKNMEFFVLDNSIRESTVGQLRSHTLEAKLEIFKHVQKTGVKHIVVASFSHMTRVDDDFCQWIVDNNVDRSGLFSFSEVSDRIADGTYDTETVPVSMLKNKQYGLYNTVFEVDLASNDVEWGVKFTIKDMCQLVSKWIHWVHDNIERDAGDDKPKNFLNFRDFPQAMMEHPERVLELLIFLAKMPQKYRMFGIVYEDAFGEYLPEEMAAWTAVIRRIMNANGWSSGKLLVHIHQKWDLQTASQLDCLSAGADGVWASMCEEGGAMGHASSCVTMMNLVRMGNEKIIKDYNCKYLRTAAMEITRLTTGKDPHPKQPIYGSRAADLVFGFLGIGDFDVADFFGVEAPNRITTLATVDMLKDRLENLFGEHKQFNDKICGRMKEVMLEDLRSGRKEEYMSEAGIALLFDRSGGKLTERMSKVIVSTENAAPAS</sequence>
<protein>
    <submittedName>
        <fullName evidence="1">Ilborin C</fullName>
    </submittedName>
</protein>
<dbReference type="EMBL" id="MT559268">
    <property type="protein sequence ID" value="QPL12218.1"/>
    <property type="molecule type" value="mRNA"/>
</dbReference>
<name>A0A7T0LYB0_HALDU</name>
<dbReference type="AlphaFoldDB" id="A0A7T0LYB0"/>
<dbReference type="SUPFAM" id="SSF51569">
    <property type="entry name" value="Aldolase"/>
    <property type="match status" value="1"/>
</dbReference>